<protein>
    <submittedName>
        <fullName evidence="2">Os01g0881966 protein</fullName>
    </submittedName>
</protein>
<evidence type="ECO:0000313" key="3">
    <source>
        <dbReference type="Proteomes" id="UP000000763"/>
    </source>
</evidence>
<dbReference type="PANTHER" id="PTHR47987">
    <property type="entry name" value="OS08G0249100 PROTEIN"/>
    <property type="match status" value="1"/>
</dbReference>
<dbReference type="InterPro" id="IPR001245">
    <property type="entry name" value="Ser-Thr/Tyr_kinase_cat_dom"/>
</dbReference>
<dbReference type="Pfam" id="PF07714">
    <property type="entry name" value="PK_Tyr_Ser-Thr"/>
    <property type="match status" value="1"/>
</dbReference>
<dbReference type="Proteomes" id="UP000000763">
    <property type="component" value="Chromosome 1"/>
</dbReference>
<reference evidence="3" key="2">
    <citation type="journal article" date="2008" name="Nucleic Acids Res.">
        <title>The rice annotation project database (RAP-DB): 2008 update.</title>
        <authorList>
            <consortium name="The rice annotation project (RAP)"/>
        </authorList>
    </citation>
    <scope>GENOME REANNOTATION</scope>
    <source>
        <strain evidence="3">cv. Nipponbare</strain>
    </source>
</reference>
<dbReference type="InterPro" id="IPR008266">
    <property type="entry name" value="Tyr_kinase_AS"/>
</dbReference>
<dbReference type="InterPro" id="IPR046958">
    <property type="entry name" value="RBK1/2/STUNTED"/>
</dbReference>
<organism evidence="2 3">
    <name type="scientific">Oryza sativa subsp. japonica</name>
    <name type="common">Rice</name>
    <dbReference type="NCBI Taxonomy" id="39947"/>
    <lineage>
        <taxon>Eukaryota</taxon>
        <taxon>Viridiplantae</taxon>
        <taxon>Streptophyta</taxon>
        <taxon>Embryophyta</taxon>
        <taxon>Tracheophyta</taxon>
        <taxon>Spermatophyta</taxon>
        <taxon>Magnoliopsida</taxon>
        <taxon>Liliopsida</taxon>
        <taxon>Poales</taxon>
        <taxon>Poaceae</taxon>
        <taxon>BOP clade</taxon>
        <taxon>Oryzoideae</taxon>
        <taxon>Oryzeae</taxon>
        <taxon>Oryzinae</taxon>
        <taxon>Oryza</taxon>
        <taxon>Oryza sativa</taxon>
    </lineage>
</organism>
<dbReference type="GO" id="GO:0004672">
    <property type="term" value="F:protein kinase activity"/>
    <property type="evidence" value="ECO:0007669"/>
    <property type="project" value="InterPro"/>
</dbReference>
<dbReference type="GO" id="GO:0005524">
    <property type="term" value="F:ATP binding"/>
    <property type="evidence" value="ECO:0007669"/>
    <property type="project" value="InterPro"/>
</dbReference>
<dbReference type="PROSITE" id="PS00109">
    <property type="entry name" value="PROTEIN_KINASE_TYR"/>
    <property type="match status" value="1"/>
</dbReference>
<dbReference type="InterPro" id="IPR000719">
    <property type="entry name" value="Prot_kinase_dom"/>
</dbReference>
<gene>
    <name evidence="2" type="ordered locus">Os01g0881966</name>
</gene>
<feature type="non-terminal residue" evidence="2">
    <location>
        <position position="1"/>
    </location>
</feature>
<dbReference type="KEGG" id="dosa:Os01g0881966"/>
<dbReference type="InterPro" id="IPR011009">
    <property type="entry name" value="Kinase-like_dom_sf"/>
</dbReference>
<dbReference type="SUPFAM" id="SSF56112">
    <property type="entry name" value="Protein kinase-like (PK-like)"/>
    <property type="match status" value="1"/>
</dbReference>
<dbReference type="Gene3D" id="1.10.510.10">
    <property type="entry name" value="Transferase(Phosphotransferase) domain 1"/>
    <property type="match status" value="1"/>
</dbReference>
<dbReference type="EMBL" id="AP008207">
    <property type="protein sequence ID" value="BAH91409.1"/>
    <property type="molecule type" value="Genomic_DNA"/>
</dbReference>
<dbReference type="AlphaFoldDB" id="C7IXH3"/>
<evidence type="ECO:0000259" key="1">
    <source>
        <dbReference type="PROSITE" id="PS50011"/>
    </source>
</evidence>
<evidence type="ECO:0000313" key="2">
    <source>
        <dbReference type="EMBL" id="BAH91409.1"/>
    </source>
</evidence>
<accession>C7IXH3</accession>
<reference evidence="2 3" key="1">
    <citation type="journal article" date="2005" name="Nature">
        <title>The map-based sequence of the rice genome.</title>
        <authorList>
            <consortium name="International rice genome sequencing project (IRGSP)"/>
            <person name="Matsumoto T."/>
            <person name="Wu J."/>
            <person name="Kanamori H."/>
            <person name="Katayose Y."/>
            <person name="Fujisawa M."/>
            <person name="Namiki N."/>
            <person name="Mizuno H."/>
            <person name="Yamamoto K."/>
            <person name="Antonio B.A."/>
            <person name="Baba T."/>
            <person name="Sakata K."/>
            <person name="Nagamura Y."/>
            <person name="Aoki H."/>
            <person name="Arikawa K."/>
            <person name="Arita K."/>
            <person name="Bito T."/>
            <person name="Chiden Y."/>
            <person name="Fujitsuka N."/>
            <person name="Fukunaka R."/>
            <person name="Hamada M."/>
            <person name="Harada C."/>
            <person name="Hayashi A."/>
            <person name="Hijishita S."/>
            <person name="Honda M."/>
            <person name="Hosokawa S."/>
            <person name="Ichikawa Y."/>
            <person name="Idonuma A."/>
            <person name="Iijima M."/>
            <person name="Ikeda M."/>
            <person name="Ikeno M."/>
            <person name="Ito K."/>
            <person name="Ito S."/>
            <person name="Ito T."/>
            <person name="Ito Y."/>
            <person name="Ito Y."/>
            <person name="Iwabuchi A."/>
            <person name="Kamiya K."/>
            <person name="Karasawa W."/>
            <person name="Kurita K."/>
            <person name="Katagiri S."/>
            <person name="Kikuta A."/>
            <person name="Kobayashi H."/>
            <person name="Kobayashi N."/>
            <person name="Machita K."/>
            <person name="Maehara T."/>
            <person name="Masukawa M."/>
            <person name="Mizubayashi T."/>
            <person name="Mukai Y."/>
            <person name="Nagasaki H."/>
            <person name="Nagata Y."/>
            <person name="Naito S."/>
            <person name="Nakashima M."/>
            <person name="Nakama Y."/>
            <person name="Nakamichi Y."/>
            <person name="Nakamura M."/>
            <person name="Meguro A."/>
            <person name="Negishi M."/>
            <person name="Ohta I."/>
            <person name="Ohta T."/>
            <person name="Okamoto M."/>
            <person name="Ono N."/>
            <person name="Saji S."/>
            <person name="Sakaguchi M."/>
            <person name="Sakai K."/>
            <person name="Shibata M."/>
            <person name="Shimokawa T."/>
            <person name="Song J."/>
            <person name="Takazaki Y."/>
            <person name="Terasawa K."/>
            <person name="Tsugane M."/>
            <person name="Tsuji K."/>
            <person name="Ueda S."/>
            <person name="Waki K."/>
            <person name="Yamagata H."/>
            <person name="Yamamoto M."/>
            <person name="Yamamoto S."/>
            <person name="Yamane H."/>
            <person name="Yoshiki S."/>
            <person name="Yoshihara R."/>
            <person name="Yukawa K."/>
            <person name="Zhong H."/>
            <person name="Yano M."/>
            <person name="Yuan Q."/>
            <person name="Ouyang S."/>
            <person name="Liu J."/>
            <person name="Jones K.M."/>
            <person name="Gansberger K."/>
            <person name="Moffat K."/>
            <person name="Hill J."/>
            <person name="Bera J."/>
            <person name="Fadrosh D."/>
            <person name="Jin S."/>
            <person name="Johri S."/>
            <person name="Kim M."/>
            <person name="Overton L."/>
            <person name="Reardon M."/>
            <person name="Tsitrin T."/>
            <person name="Vuong H."/>
            <person name="Weaver B."/>
            <person name="Ciecko A."/>
            <person name="Tallon L."/>
            <person name="Jackson J."/>
            <person name="Pai G."/>
            <person name="Aken S.V."/>
            <person name="Utterback T."/>
            <person name="Reidmuller S."/>
            <person name="Feldblyum T."/>
            <person name="Hsiao J."/>
            <person name="Zismann V."/>
            <person name="Iobst S."/>
            <person name="de Vazeille A.R."/>
            <person name="Buell C.R."/>
            <person name="Ying K."/>
            <person name="Li Y."/>
            <person name="Lu T."/>
            <person name="Huang Y."/>
            <person name="Zhao Q."/>
            <person name="Feng Q."/>
            <person name="Zhang L."/>
            <person name="Zhu J."/>
            <person name="Weng Q."/>
            <person name="Mu J."/>
            <person name="Lu Y."/>
            <person name="Fan D."/>
            <person name="Liu Y."/>
            <person name="Guan J."/>
            <person name="Zhang Y."/>
            <person name="Yu S."/>
            <person name="Liu X."/>
            <person name="Zhang Y."/>
            <person name="Hong G."/>
            <person name="Han B."/>
            <person name="Choisne N."/>
            <person name="Demange N."/>
            <person name="Orjeda G."/>
            <person name="Samain S."/>
            <person name="Cattolico L."/>
            <person name="Pelletier E."/>
            <person name="Couloux A."/>
            <person name="Segurens B."/>
            <person name="Wincker P."/>
            <person name="D'Hont A."/>
            <person name="Scarpelli C."/>
            <person name="Weissenbach J."/>
            <person name="Salanoubat M."/>
            <person name="Quetier F."/>
            <person name="Yu Y."/>
            <person name="Kim H.R."/>
            <person name="Rambo T."/>
            <person name="Currie J."/>
            <person name="Collura K."/>
            <person name="Luo M."/>
            <person name="Yang T."/>
            <person name="Ammiraju J.S.S."/>
            <person name="Engler F."/>
            <person name="Soderlund C."/>
            <person name="Wing R.A."/>
            <person name="Palmer L.E."/>
            <person name="de la Bastide M."/>
            <person name="Spiegel L."/>
            <person name="Nascimento L."/>
            <person name="Zutavern T."/>
            <person name="O'Shaughnessy A."/>
            <person name="Dike S."/>
            <person name="Dedhia N."/>
            <person name="Preston R."/>
            <person name="Balija V."/>
            <person name="McCombie W.R."/>
            <person name="Chow T."/>
            <person name="Chen H."/>
            <person name="Chung M."/>
            <person name="Chen C."/>
            <person name="Shaw J."/>
            <person name="Wu H."/>
            <person name="Hsiao K."/>
            <person name="Chao Y."/>
            <person name="Chu M."/>
            <person name="Cheng C."/>
            <person name="Hour A."/>
            <person name="Lee P."/>
            <person name="Lin S."/>
            <person name="Lin Y."/>
            <person name="Liou J."/>
            <person name="Liu S."/>
            <person name="Hsing Y."/>
            <person name="Raghuvanshi S."/>
            <person name="Mohanty A."/>
            <person name="Bharti A.K."/>
            <person name="Gaur A."/>
            <person name="Gupta V."/>
            <person name="Kumar D."/>
            <person name="Ravi V."/>
            <person name="Vij S."/>
            <person name="Kapur A."/>
            <person name="Khurana P."/>
            <person name="Khurana P."/>
            <person name="Khurana J.P."/>
            <person name="Tyagi A.K."/>
            <person name="Gaikwad K."/>
            <person name="Singh A."/>
            <person name="Dalal V."/>
            <person name="Srivastava S."/>
            <person name="Dixit A."/>
            <person name="Pal A.K."/>
            <person name="Ghazi I.A."/>
            <person name="Yadav M."/>
            <person name="Pandit A."/>
            <person name="Bhargava A."/>
            <person name="Sureshbabu K."/>
            <person name="Batra K."/>
            <person name="Sharma T.R."/>
            <person name="Mohapatra T."/>
            <person name="Singh N.K."/>
            <person name="Messing J."/>
            <person name="Nelson A.B."/>
            <person name="Fuks G."/>
            <person name="Kavchok S."/>
            <person name="Keizer G."/>
            <person name="Linton E."/>
            <person name="Llaca V."/>
            <person name="Song R."/>
            <person name="Tanyolac B."/>
            <person name="Young S."/>
            <person name="Ho-Il K."/>
            <person name="Hahn J.H."/>
            <person name="Sangsakoo G."/>
            <person name="Vanavichit A."/>
            <person name="de Mattos Luiz.A.T."/>
            <person name="Zimmer P.D."/>
            <person name="Malone G."/>
            <person name="Dellagostin O."/>
            <person name="de Oliveira A.C."/>
            <person name="Bevan M."/>
            <person name="Bancroft I."/>
            <person name="Minx P."/>
            <person name="Cordum H."/>
            <person name="Wilson R."/>
            <person name="Cheng Z."/>
            <person name="Jin W."/>
            <person name="Jiang J."/>
            <person name="Leong S.A."/>
            <person name="Iwama H."/>
            <person name="Gojobori T."/>
            <person name="Itoh T."/>
            <person name="Niimura Y."/>
            <person name="Fujii Y."/>
            <person name="Habara T."/>
            <person name="Sakai H."/>
            <person name="Sato Y."/>
            <person name="Wilson G."/>
            <person name="Kumar K."/>
            <person name="McCouch S."/>
            <person name="Juretic N."/>
            <person name="Hoen D."/>
            <person name="Wright S."/>
            <person name="Bruskiewich R."/>
            <person name="Bureau T."/>
            <person name="Miyao A."/>
            <person name="Hirochika H."/>
            <person name="Nishikawa T."/>
            <person name="Kadowaki K."/>
            <person name="Sugiura M."/>
            <person name="Burr B."/>
            <person name="Sasaki T."/>
        </authorList>
    </citation>
    <scope>NUCLEOTIDE SEQUENCE [LARGE SCALE GENOMIC DNA]</scope>
    <source>
        <strain evidence="3">cv. Nipponbare</strain>
    </source>
</reference>
<proteinExistence type="predicted"/>
<sequence length="91" mass="10536">RVANLLCSSLDEIDKDANLLEWHKRHAIALGIAKGLRFLHEECRAGPIIHRDLRPSNVLLTHDFVPMVIWRILDLSHCLSVYFKMQMLHAI</sequence>
<feature type="domain" description="Protein kinase" evidence="1">
    <location>
        <begin position="1"/>
        <end position="91"/>
    </location>
</feature>
<dbReference type="PROSITE" id="PS50011">
    <property type="entry name" value="PROTEIN_KINASE_DOM"/>
    <property type="match status" value="1"/>
</dbReference>
<name>C7IXH3_ORYSJ</name>